<feature type="domain" description="Cyclic nucleotide-binding" evidence="7">
    <location>
        <begin position="334"/>
        <end position="454"/>
    </location>
</feature>
<evidence type="ECO:0000256" key="1">
    <source>
        <dbReference type="ARBA" id="ARBA00004141"/>
    </source>
</evidence>
<dbReference type="Gene3D" id="2.60.120.10">
    <property type="entry name" value="Jelly Rolls"/>
    <property type="match status" value="1"/>
</dbReference>
<evidence type="ECO:0000313" key="9">
    <source>
        <dbReference type="Proteomes" id="UP000275048"/>
    </source>
</evidence>
<dbReference type="PROSITE" id="PS50042">
    <property type="entry name" value="CNMP_BINDING_3"/>
    <property type="match status" value="1"/>
</dbReference>
<sequence>MNIVDQPWFWPTVAVVVGLPIAIVVLSECIVLLDRRGSRAARVLAMVRDWVLPTGALLILLGQVEDPQLELSWGRIVATVFGIVVILVIVNAINHLMFTRAAKGTWRERLPSIFIDIARIAVVVVGVGLLMSWVWDADVGGLFAALGVTSIIVGLALQHAVGGVISGLLLLFEQPFEQGEWIDTGDVRGRVVEVNWRSVHLATGDGMRVVPNAVLADASFTNLSRTAGPQFAEATVEFDPADPPNTVKRLLVETAADLPDLPADAVPEAAMEGGGAYTVSIPVHSPGDRSSTLEAFRTRLWYSARRAGLTLSGVGPVDENAAAELAAALRSEASVLNLDASSAEALGGSARLERYAAGETIHARGVVPDALRIVVQGRVAVRAAPAADTGELLLFELGRHDAFGLTAIMQRALDASVAAATDVTVLVLPAEVAQTLVHDDPELAREFGEELEHRMHRARAAFATAGFEPPVALRVTG</sequence>
<organism evidence="8 9">
    <name type="scientific">Agromyces tardus</name>
    <dbReference type="NCBI Taxonomy" id="2583849"/>
    <lineage>
        <taxon>Bacteria</taxon>
        <taxon>Bacillati</taxon>
        <taxon>Actinomycetota</taxon>
        <taxon>Actinomycetes</taxon>
        <taxon>Micrococcales</taxon>
        <taxon>Microbacteriaceae</taxon>
        <taxon>Agromyces</taxon>
    </lineage>
</organism>
<dbReference type="Pfam" id="PF00924">
    <property type="entry name" value="MS_channel_2nd"/>
    <property type="match status" value="1"/>
</dbReference>
<comment type="similarity">
    <text evidence="2">Belongs to the MscS (TC 1.A.23) family.</text>
</comment>
<proteinExistence type="inferred from homology"/>
<dbReference type="OrthoDB" id="9775207at2"/>
<dbReference type="InterPro" id="IPR011014">
    <property type="entry name" value="MscS_channel_TM-2"/>
</dbReference>
<feature type="transmembrane region" description="Helical" evidence="6">
    <location>
        <begin position="141"/>
        <end position="172"/>
    </location>
</feature>
<name>A0A3M8ANT2_9MICO</name>
<dbReference type="SUPFAM" id="SSF82861">
    <property type="entry name" value="Mechanosensitive channel protein MscS (YggB), transmembrane region"/>
    <property type="match status" value="1"/>
</dbReference>
<evidence type="ECO:0000256" key="4">
    <source>
        <dbReference type="ARBA" id="ARBA00022989"/>
    </source>
</evidence>
<dbReference type="SUPFAM" id="SSF51206">
    <property type="entry name" value="cAMP-binding domain-like"/>
    <property type="match status" value="1"/>
</dbReference>
<dbReference type="SUPFAM" id="SSF50182">
    <property type="entry name" value="Sm-like ribonucleoproteins"/>
    <property type="match status" value="1"/>
</dbReference>
<dbReference type="AlphaFoldDB" id="A0A3M8ANT2"/>
<dbReference type="SMART" id="SM00100">
    <property type="entry name" value="cNMP"/>
    <property type="match status" value="1"/>
</dbReference>
<keyword evidence="3 6" id="KW-0812">Transmembrane</keyword>
<feature type="transmembrane region" description="Helical" evidence="6">
    <location>
        <begin position="117"/>
        <end position="135"/>
    </location>
</feature>
<comment type="caution">
    <text evidence="8">The sequence shown here is derived from an EMBL/GenBank/DDBJ whole genome shotgun (WGS) entry which is preliminary data.</text>
</comment>
<comment type="subcellular location">
    <subcellularLocation>
        <location evidence="1">Membrane</location>
        <topology evidence="1">Multi-pass membrane protein</topology>
    </subcellularLocation>
</comment>
<keyword evidence="4 6" id="KW-1133">Transmembrane helix</keyword>
<keyword evidence="5 6" id="KW-0472">Membrane</keyword>
<dbReference type="GO" id="GO:0055085">
    <property type="term" value="P:transmembrane transport"/>
    <property type="evidence" value="ECO:0007669"/>
    <property type="project" value="InterPro"/>
</dbReference>
<evidence type="ECO:0000259" key="7">
    <source>
        <dbReference type="PROSITE" id="PS50042"/>
    </source>
</evidence>
<dbReference type="InterPro" id="IPR018490">
    <property type="entry name" value="cNMP-bd_dom_sf"/>
</dbReference>
<dbReference type="Proteomes" id="UP000275048">
    <property type="component" value="Unassembled WGS sequence"/>
</dbReference>
<evidence type="ECO:0000256" key="5">
    <source>
        <dbReference type="ARBA" id="ARBA00023136"/>
    </source>
</evidence>
<evidence type="ECO:0000256" key="2">
    <source>
        <dbReference type="ARBA" id="ARBA00008017"/>
    </source>
</evidence>
<dbReference type="Gene3D" id="2.30.30.60">
    <property type="match status" value="1"/>
</dbReference>
<protein>
    <recommendedName>
        <fullName evidence="7">Cyclic nucleotide-binding domain-containing protein</fullName>
    </recommendedName>
</protein>
<feature type="transmembrane region" description="Helical" evidence="6">
    <location>
        <begin position="12"/>
        <end position="33"/>
    </location>
</feature>
<dbReference type="PANTHER" id="PTHR30566:SF25">
    <property type="entry name" value="INNER MEMBRANE PROTEIN"/>
    <property type="match status" value="1"/>
</dbReference>
<accession>A0A3M8ANT2</accession>
<dbReference type="InterPro" id="IPR006685">
    <property type="entry name" value="MscS_channel_2nd"/>
</dbReference>
<dbReference type="InterPro" id="IPR023408">
    <property type="entry name" value="MscS_beta-dom_sf"/>
</dbReference>
<dbReference type="CDD" id="cd00038">
    <property type="entry name" value="CAP_ED"/>
    <property type="match status" value="1"/>
</dbReference>
<dbReference type="InterPro" id="IPR014710">
    <property type="entry name" value="RmlC-like_jellyroll"/>
</dbReference>
<dbReference type="Gene3D" id="1.10.287.1260">
    <property type="match status" value="1"/>
</dbReference>
<dbReference type="InterPro" id="IPR010920">
    <property type="entry name" value="LSM_dom_sf"/>
</dbReference>
<dbReference type="InterPro" id="IPR000595">
    <property type="entry name" value="cNMP-bd_dom"/>
</dbReference>
<dbReference type="RefSeq" id="WP_122934995.1">
    <property type="nucleotide sequence ID" value="NZ_JBHSNT010000007.1"/>
</dbReference>
<dbReference type="Pfam" id="PF00027">
    <property type="entry name" value="cNMP_binding"/>
    <property type="match status" value="1"/>
</dbReference>
<evidence type="ECO:0000256" key="3">
    <source>
        <dbReference type="ARBA" id="ARBA00022692"/>
    </source>
</evidence>
<dbReference type="EMBL" id="RHHB01000001">
    <property type="protein sequence ID" value="RNB52155.1"/>
    <property type="molecule type" value="Genomic_DNA"/>
</dbReference>
<reference evidence="8 9" key="1">
    <citation type="submission" date="2018-10" db="EMBL/GenBank/DDBJ databases">
        <title>Isolation, diversity and antibacterial activity of antinobacteria from the wheat rhizosphere soil.</title>
        <authorList>
            <person name="Sun T."/>
        </authorList>
    </citation>
    <scope>NUCLEOTIDE SEQUENCE [LARGE SCALE GENOMIC DNA]</scope>
    <source>
        <strain evidence="8 9">SJ-23</strain>
    </source>
</reference>
<dbReference type="GO" id="GO:0016020">
    <property type="term" value="C:membrane"/>
    <property type="evidence" value="ECO:0007669"/>
    <property type="project" value="UniProtKB-SubCell"/>
</dbReference>
<feature type="transmembrane region" description="Helical" evidence="6">
    <location>
        <begin position="76"/>
        <end position="96"/>
    </location>
</feature>
<keyword evidence="9" id="KW-1185">Reference proteome</keyword>
<evidence type="ECO:0000313" key="8">
    <source>
        <dbReference type="EMBL" id="RNB52155.1"/>
    </source>
</evidence>
<gene>
    <name evidence="8" type="ORF">EDM22_00025</name>
</gene>
<dbReference type="PANTHER" id="PTHR30566">
    <property type="entry name" value="YNAI-RELATED MECHANOSENSITIVE ION CHANNEL"/>
    <property type="match status" value="1"/>
</dbReference>
<evidence type="ECO:0000256" key="6">
    <source>
        <dbReference type="SAM" id="Phobius"/>
    </source>
</evidence>